<dbReference type="RefSeq" id="XP_002956483.1">
    <property type="nucleotide sequence ID" value="XM_002956437.1"/>
</dbReference>
<keyword evidence="2" id="KW-1185">Reference proteome</keyword>
<sequence>MSQSEATPTGSPWLLQSRVEVPSPEDHQRDILNRAYQKALAALASAQAVVAGIAYSLYDVDAGQTDVSARLSGRPAMRYTGRKRKLSPSVYDYSDSCFGGAAGKADTPTHDLLPASRSELRSHQLLAVRWLVSLELQGAGGVLADELEQDRRAEVAGLLSHLLAQAPLTSLLSSSSSSMPMFQEMLQGFAGGSGSGGAGIGPGGGGEGGGGNNTQICLLLAPGGSLGGWAEAIREHVDVSVQLYDGTAGCAAALQTACAEPGSASGSGCRPGLNFGIGLNRLEGCGRRRQGMDLESYPHLHLLTRLPAACRVLLSAGVPEPSGDGIWLLLQLLAPKVHRPLWEAVCELQQGLLASGAVGAHSKEAVLSEIHSRLWGLLRPLTLHRRARDVELTTMRAVATNLNLYDHFSAADGGRRADGGATSSRHFYIVYARDLEGT</sequence>
<dbReference type="EMBL" id="GL378382">
    <property type="protein sequence ID" value="EFJ42420.1"/>
    <property type="molecule type" value="Genomic_DNA"/>
</dbReference>
<dbReference type="GeneID" id="9619586"/>
<evidence type="ECO:0000313" key="2">
    <source>
        <dbReference type="Proteomes" id="UP000001058"/>
    </source>
</evidence>
<proteinExistence type="predicted"/>
<dbReference type="Gene3D" id="3.40.50.10810">
    <property type="entry name" value="Tandem AAA-ATPase domain"/>
    <property type="match status" value="1"/>
</dbReference>
<accession>D8UCX9</accession>
<evidence type="ECO:0000313" key="1">
    <source>
        <dbReference type="EMBL" id="EFJ42420.1"/>
    </source>
</evidence>
<dbReference type="Proteomes" id="UP000001058">
    <property type="component" value="Unassembled WGS sequence"/>
</dbReference>
<reference evidence="1 2" key="1">
    <citation type="journal article" date="2010" name="Science">
        <title>Genomic analysis of organismal complexity in the multicellular green alga Volvox carteri.</title>
        <authorList>
            <person name="Prochnik S.E."/>
            <person name="Umen J."/>
            <person name="Nedelcu A.M."/>
            <person name="Hallmann A."/>
            <person name="Miller S.M."/>
            <person name="Nishii I."/>
            <person name="Ferris P."/>
            <person name="Kuo A."/>
            <person name="Mitros T."/>
            <person name="Fritz-Laylin L.K."/>
            <person name="Hellsten U."/>
            <person name="Chapman J."/>
            <person name="Simakov O."/>
            <person name="Rensing S.A."/>
            <person name="Terry A."/>
            <person name="Pangilinan J."/>
            <person name="Kapitonov V."/>
            <person name="Jurka J."/>
            <person name="Salamov A."/>
            <person name="Shapiro H."/>
            <person name="Schmutz J."/>
            <person name="Grimwood J."/>
            <person name="Lindquist E."/>
            <person name="Lucas S."/>
            <person name="Grigoriev I.V."/>
            <person name="Schmitt R."/>
            <person name="Kirk D."/>
            <person name="Rokhsar D.S."/>
        </authorList>
    </citation>
    <scope>NUCLEOTIDE SEQUENCE [LARGE SCALE GENOMIC DNA]</scope>
    <source>
        <strain evidence="2">f. Nagariensis / Eve</strain>
    </source>
</reference>
<dbReference type="KEGG" id="vcn:VOLCADRAFT_97515"/>
<name>D8UCX9_VOLCA</name>
<dbReference type="InParanoid" id="D8UCX9"/>
<protein>
    <submittedName>
        <fullName evidence="1">Uncharacterized protein</fullName>
    </submittedName>
</protein>
<dbReference type="InterPro" id="IPR038718">
    <property type="entry name" value="SNF2-like_sf"/>
</dbReference>
<gene>
    <name evidence="1" type="ORF">VOLCADRAFT_97515</name>
</gene>
<dbReference type="AlphaFoldDB" id="D8UCX9"/>
<dbReference type="STRING" id="3068.D8UCX9"/>
<organism evidence="2">
    <name type="scientific">Volvox carteri f. nagariensis</name>
    <dbReference type="NCBI Taxonomy" id="3068"/>
    <lineage>
        <taxon>Eukaryota</taxon>
        <taxon>Viridiplantae</taxon>
        <taxon>Chlorophyta</taxon>
        <taxon>core chlorophytes</taxon>
        <taxon>Chlorophyceae</taxon>
        <taxon>CS clade</taxon>
        <taxon>Chlamydomonadales</taxon>
        <taxon>Volvocaceae</taxon>
        <taxon>Volvox</taxon>
    </lineage>
</organism>
<dbReference type="OrthoDB" id="547489at2759"/>